<dbReference type="EMBL" id="FQZN01000015">
    <property type="protein sequence ID" value="SHJ10018.1"/>
    <property type="molecule type" value="Genomic_DNA"/>
</dbReference>
<dbReference type="AlphaFoldDB" id="A0A1M6GJC1"/>
<reference evidence="2" key="1">
    <citation type="submission" date="2016-11" db="EMBL/GenBank/DDBJ databases">
        <authorList>
            <person name="Varghese N."/>
            <person name="Submissions S."/>
        </authorList>
    </citation>
    <scope>NUCLEOTIDE SEQUENCE [LARGE SCALE GENOMIC DNA]</scope>
    <source>
        <strain evidence="2">DSM 26884</strain>
    </source>
</reference>
<gene>
    <name evidence="1" type="ORF">SAMN05444350_11563</name>
</gene>
<proteinExistence type="predicted"/>
<dbReference type="Proteomes" id="UP000184192">
    <property type="component" value="Unassembled WGS sequence"/>
</dbReference>
<evidence type="ECO:0000313" key="2">
    <source>
        <dbReference type="Proteomes" id="UP000184192"/>
    </source>
</evidence>
<name>A0A1M6GJC1_9BACE</name>
<evidence type="ECO:0000313" key="1">
    <source>
        <dbReference type="EMBL" id="SHJ10018.1"/>
    </source>
</evidence>
<protein>
    <recommendedName>
        <fullName evidence="3">Smalltalk protein</fullName>
    </recommendedName>
</protein>
<accession>A0A1M6GJC1</accession>
<sequence>MKKAFMSISLLVISLSMLMAVLCGIGAAA</sequence>
<evidence type="ECO:0008006" key="3">
    <source>
        <dbReference type="Google" id="ProtNLM"/>
    </source>
</evidence>
<keyword evidence="2" id="KW-1185">Reference proteome</keyword>
<organism evidence="1 2">
    <name type="scientific">Bacteroides stercorirosoris</name>
    <dbReference type="NCBI Taxonomy" id="871324"/>
    <lineage>
        <taxon>Bacteria</taxon>
        <taxon>Pseudomonadati</taxon>
        <taxon>Bacteroidota</taxon>
        <taxon>Bacteroidia</taxon>
        <taxon>Bacteroidales</taxon>
        <taxon>Bacteroidaceae</taxon>
        <taxon>Bacteroides</taxon>
    </lineage>
</organism>